<name>A0A0F9P6U0_9ZZZZ</name>
<organism evidence="2">
    <name type="scientific">marine sediment metagenome</name>
    <dbReference type="NCBI Taxonomy" id="412755"/>
    <lineage>
        <taxon>unclassified sequences</taxon>
        <taxon>metagenomes</taxon>
        <taxon>ecological metagenomes</taxon>
    </lineage>
</organism>
<keyword evidence="1" id="KW-1133">Transmembrane helix</keyword>
<evidence type="ECO:0000313" key="2">
    <source>
        <dbReference type="EMBL" id="KKN27605.1"/>
    </source>
</evidence>
<keyword evidence="1" id="KW-0812">Transmembrane</keyword>
<reference evidence="2" key="1">
    <citation type="journal article" date="2015" name="Nature">
        <title>Complex archaea that bridge the gap between prokaryotes and eukaryotes.</title>
        <authorList>
            <person name="Spang A."/>
            <person name="Saw J.H."/>
            <person name="Jorgensen S.L."/>
            <person name="Zaremba-Niedzwiedzka K."/>
            <person name="Martijn J."/>
            <person name="Lind A.E."/>
            <person name="van Eijk R."/>
            <person name="Schleper C."/>
            <person name="Guy L."/>
            <person name="Ettema T.J."/>
        </authorList>
    </citation>
    <scope>NUCLEOTIDE SEQUENCE</scope>
</reference>
<comment type="caution">
    <text evidence="2">The sequence shown here is derived from an EMBL/GenBank/DDBJ whole genome shotgun (WGS) entry which is preliminary data.</text>
</comment>
<sequence length="44" mass="4948">MFSIIVMDTYNYIGLVLLGISSYAAGAYQMKYRLERDLNGPGKN</sequence>
<evidence type="ECO:0000256" key="1">
    <source>
        <dbReference type="SAM" id="Phobius"/>
    </source>
</evidence>
<feature type="transmembrane region" description="Helical" evidence="1">
    <location>
        <begin position="12"/>
        <end position="28"/>
    </location>
</feature>
<protein>
    <submittedName>
        <fullName evidence="2">Uncharacterized protein</fullName>
    </submittedName>
</protein>
<accession>A0A0F9P6U0</accession>
<dbReference type="AlphaFoldDB" id="A0A0F9P6U0"/>
<dbReference type="EMBL" id="LAZR01002622">
    <property type="protein sequence ID" value="KKN27605.1"/>
    <property type="molecule type" value="Genomic_DNA"/>
</dbReference>
<gene>
    <name evidence="2" type="ORF">LCGC14_0862920</name>
</gene>
<proteinExistence type="predicted"/>
<keyword evidence="1" id="KW-0472">Membrane</keyword>